<name>A0A0F8WWC9_9ZZZZ</name>
<protein>
    <submittedName>
        <fullName evidence="2">Uncharacterized protein</fullName>
    </submittedName>
</protein>
<reference evidence="2" key="1">
    <citation type="journal article" date="2015" name="Nature">
        <title>Complex archaea that bridge the gap between prokaryotes and eukaryotes.</title>
        <authorList>
            <person name="Spang A."/>
            <person name="Saw J.H."/>
            <person name="Jorgensen S.L."/>
            <person name="Zaremba-Niedzwiedzka K."/>
            <person name="Martijn J."/>
            <person name="Lind A.E."/>
            <person name="van Eijk R."/>
            <person name="Schleper C."/>
            <person name="Guy L."/>
            <person name="Ettema T.J."/>
        </authorList>
    </citation>
    <scope>NUCLEOTIDE SEQUENCE</scope>
</reference>
<sequence>MAKDEKDDKEKTKCKIKSDSPKDSITAYVKRKQKENAKRNK</sequence>
<organism evidence="2">
    <name type="scientific">marine sediment metagenome</name>
    <dbReference type="NCBI Taxonomy" id="412755"/>
    <lineage>
        <taxon>unclassified sequences</taxon>
        <taxon>metagenomes</taxon>
        <taxon>ecological metagenomes</taxon>
    </lineage>
</organism>
<dbReference type="EMBL" id="LAZR01062713">
    <property type="protein sequence ID" value="KKK60958.1"/>
    <property type="molecule type" value="Genomic_DNA"/>
</dbReference>
<comment type="caution">
    <text evidence="2">The sequence shown here is derived from an EMBL/GenBank/DDBJ whole genome shotgun (WGS) entry which is preliminary data.</text>
</comment>
<dbReference type="AlphaFoldDB" id="A0A0F8WWC9"/>
<gene>
    <name evidence="2" type="ORF">LCGC14_3019190</name>
</gene>
<evidence type="ECO:0000256" key="1">
    <source>
        <dbReference type="SAM" id="MobiDB-lite"/>
    </source>
</evidence>
<feature type="compositionally biased region" description="Basic and acidic residues" evidence="1">
    <location>
        <begin position="1"/>
        <end position="22"/>
    </location>
</feature>
<proteinExistence type="predicted"/>
<accession>A0A0F8WWC9</accession>
<feature type="region of interest" description="Disordered" evidence="1">
    <location>
        <begin position="1"/>
        <end position="41"/>
    </location>
</feature>
<evidence type="ECO:0000313" key="2">
    <source>
        <dbReference type="EMBL" id="KKK60958.1"/>
    </source>
</evidence>